<feature type="domain" description="Methyltransferase type 11" evidence="4">
    <location>
        <begin position="39"/>
        <end position="122"/>
    </location>
</feature>
<evidence type="ECO:0000256" key="3">
    <source>
        <dbReference type="ARBA" id="ARBA00022691"/>
    </source>
</evidence>
<name>A0ABY3RWN4_9MICO</name>
<dbReference type="PANTHER" id="PTHR43464">
    <property type="entry name" value="METHYLTRANSFERASE"/>
    <property type="match status" value="1"/>
</dbReference>
<dbReference type="GO" id="GO:0008168">
    <property type="term" value="F:methyltransferase activity"/>
    <property type="evidence" value="ECO:0007669"/>
    <property type="project" value="UniProtKB-KW"/>
</dbReference>
<dbReference type="InterPro" id="IPR029063">
    <property type="entry name" value="SAM-dependent_MTases_sf"/>
</dbReference>
<keyword evidence="3" id="KW-0949">S-adenosyl-L-methionine</keyword>
<gene>
    <name evidence="5" type="ORF">K8F61_06495</name>
</gene>
<dbReference type="InterPro" id="IPR013216">
    <property type="entry name" value="Methyltransf_11"/>
</dbReference>
<dbReference type="EMBL" id="CP082781">
    <property type="protein sequence ID" value="UGS28487.1"/>
    <property type="molecule type" value="Genomic_DNA"/>
</dbReference>
<accession>A0ABY3RWN4</accession>
<dbReference type="Gene3D" id="3.40.50.150">
    <property type="entry name" value="Vaccinia Virus protein VP39"/>
    <property type="match status" value="1"/>
</dbReference>
<evidence type="ECO:0000313" key="6">
    <source>
        <dbReference type="Proteomes" id="UP001199642"/>
    </source>
</evidence>
<evidence type="ECO:0000259" key="4">
    <source>
        <dbReference type="Pfam" id="PF08241"/>
    </source>
</evidence>
<dbReference type="Proteomes" id="UP001199642">
    <property type="component" value="Chromosome"/>
</dbReference>
<dbReference type="GO" id="GO:0032259">
    <property type="term" value="P:methylation"/>
    <property type="evidence" value="ECO:0007669"/>
    <property type="project" value="UniProtKB-KW"/>
</dbReference>
<dbReference type="PANTHER" id="PTHR43464:SF19">
    <property type="entry name" value="UBIQUINONE BIOSYNTHESIS O-METHYLTRANSFERASE, MITOCHONDRIAL"/>
    <property type="match status" value="1"/>
</dbReference>
<evidence type="ECO:0000256" key="1">
    <source>
        <dbReference type="ARBA" id="ARBA00022603"/>
    </source>
</evidence>
<reference evidence="5 6" key="1">
    <citation type="submission" date="2023-01" db="EMBL/GenBank/DDBJ databases">
        <title>Characterization of estradiol degrading bacteria Microbacterium sp. MZT7 and reveal degrading genes through genome analysis.</title>
        <authorList>
            <person name="Hao P."/>
            <person name="Gao Y."/>
        </authorList>
    </citation>
    <scope>NUCLEOTIDE SEQUENCE [LARGE SCALE GENOMIC DNA]</scope>
    <source>
        <strain evidence="5 6">MZT7</strain>
    </source>
</reference>
<keyword evidence="6" id="KW-1185">Reference proteome</keyword>
<keyword evidence="1 5" id="KW-0489">Methyltransferase</keyword>
<protein>
    <submittedName>
        <fullName evidence="5">Methyltransferase domain-containing protein</fullName>
    </submittedName>
</protein>
<dbReference type="CDD" id="cd02440">
    <property type="entry name" value="AdoMet_MTases"/>
    <property type="match status" value="1"/>
</dbReference>
<evidence type="ECO:0000256" key="2">
    <source>
        <dbReference type="ARBA" id="ARBA00022679"/>
    </source>
</evidence>
<organism evidence="5 6">
    <name type="scientific">Microbacterium resistens</name>
    <dbReference type="NCBI Taxonomy" id="156977"/>
    <lineage>
        <taxon>Bacteria</taxon>
        <taxon>Bacillati</taxon>
        <taxon>Actinomycetota</taxon>
        <taxon>Actinomycetes</taxon>
        <taxon>Micrococcales</taxon>
        <taxon>Microbacteriaceae</taxon>
        <taxon>Microbacterium</taxon>
    </lineage>
</organism>
<evidence type="ECO:0000313" key="5">
    <source>
        <dbReference type="EMBL" id="UGS28487.1"/>
    </source>
</evidence>
<sequence>MMGWQGTGPAYAASYADLCAGTSGPIVAALGAPDGGTLLDVGAGPGDVSALLARAGWAVTACEPEESMRDVARERHPALRMEPGGLPVLPYADDAFDAVVANFVLNHVEDPRASARELGRVSRLVAVATTWVVSPSWFWASVVTRAGLPEAPPARLAPENDFERSVDGFEGMLRDAGWEEGDRRVSVREHSWVWRVRPAALWASVEGGVAGAGARFVGLDDRERRRFRAAFEEIVDEHAEDGMLPLRHTAAVAVTTNAPRTMGETADN</sequence>
<keyword evidence="2" id="KW-0808">Transferase</keyword>
<proteinExistence type="predicted"/>
<dbReference type="Pfam" id="PF08241">
    <property type="entry name" value="Methyltransf_11"/>
    <property type="match status" value="1"/>
</dbReference>
<dbReference type="SUPFAM" id="SSF53335">
    <property type="entry name" value="S-adenosyl-L-methionine-dependent methyltransferases"/>
    <property type="match status" value="1"/>
</dbReference>